<dbReference type="EMBL" id="JADNRY010000075">
    <property type="protein sequence ID" value="KAF9067270.1"/>
    <property type="molecule type" value="Genomic_DNA"/>
</dbReference>
<evidence type="ECO:0000256" key="1">
    <source>
        <dbReference type="SAM" id="MobiDB-lite"/>
    </source>
</evidence>
<name>A0A9P5PSF4_9AGAR</name>
<dbReference type="OrthoDB" id="3256331at2759"/>
<dbReference type="InterPro" id="IPR046528">
    <property type="entry name" value="DUF6593"/>
</dbReference>
<protein>
    <recommendedName>
        <fullName evidence="2">DUF6593 domain-containing protein</fullName>
    </recommendedName>
</protein>
<feature type="domain" description="DUF6593" evidence="2">
    <location>
        <begin position="17"/>
        <end position="124"/>
    </location>
</feature>
<sequence length="131" mass="14546">MASTNEDTPLTLTLTPDNPSNTSISNAADGALFYRVVTELESTTAVTTVSSAAGETIASWKWRDTRSNIDECWLKKSLIPFNDTTTFSSPTNGKEFQWKGRTLFSKDDKTHPIATFSPTQRIPRSRLTPEE</sequence>
<evidence type="ECO:0000313" key="3">
    <source>
        <dbReference type="EMBL" id="KAF9067270.1"/>
    </source>
</evidence>
<proteinExistence type="predicted"/>
<feature type="region of interest" description="Disordered" evidence="1">
    <location>
        <begin position="1"/>
        <end position="21"/>
    </location>
</feature>
<dbReference type="Pfam" id="PF20236">
    <property type="entry name" value="DUF6593"/>
    <property type="match status" value="1"/>
</dbReference>
<dbReference type="AlphaFoldDB" id="A0A9P5PSF4"/>
<accession>A0A9P5PSF4</accession>
<feature type="region of interest" description="Disordered" evidence="1">
    <location>
        <begin position="109"/>
        <end position="131"/>
    </location>
</feature>
<evidence type="ECO:0000259" key="2">
    <source>
        <dbReference type="Pfam" id="PF20236"/>
    </source>
</evidence>
<organism evidence="3 4">
    <name type="scientific">Rhodocollybia butyracea</name>
    <dbReference type="NCBI Taxonomy" id="206335"/>
    <lineage>
        <taxon>Eukaryota</taxon>
        <taxon>Fungi</taxon>
        <taxon>Dikarya</taxon>
        <taxon>Basidiomycota</taxon>
        <taxon>Agaricomycotina</taxon>
        <taxon>Agaricomycetes</taxon>
        <taxon>Agaricomycetidae</taxon>
        <taxon>Agaricales</taxon>
        <taxon>Marasmiineae</taxon>
        <taxon>Omphalotaceae</taxon>
        <taxon>Rhodocollybia</taxon>
    </lineage>
</organism>
<dbReference type="Proteomes" id="UP000772434">
    <property type="component" value="Unassembled WGS sequence"/>
</dbReference>
<keyword evidence="4" id="KW-1185">Reference proteome</keyword>
<gene>
    <name evidence="3" type="ORF">BDP27DRAFT_1403865</name>
</gene>
<evidence type="ECO:0000313" key="4">
    <source>
        <dbReference type="Proteomes" id="UP000772434"/>
    </source>
</evidence>
<comment type="caution">
    <text evidence="3">The sequence shown here is derived from an EMBL/GenBank/DDBJ whole genome shotgun (WGS) entry which is preliminary data.</text>
</comment>
<reference evidence="3" key="1">
    <citation type="submission" date="2020-11" db="EMBL/GenBank/DDBJ databases">
        <authorList>
            <consortium name="DOE Joint Genome Institute"/>
            <person name="Ahrendt S."/>
            <person name="Riley R."/>
            <person name="Andreopoulos W."/>
            <person name="Labutti K."/>
            <person name="Pangilinan J."/>
            <person name="Ruiz-Duenas F.J."/>
            <person name="Barrasa J.M."/>
            <person name="Sanchez-Garcia M."/>
            <person name="Camarero S."/>
            <person name="Miyauchi S."/>
            <person name="Serrano A."/>
            <person name="Linde D."/>
            <person name="Babiker R."/>
            <person name="Drula E."/>
            <person name="Ayuso-Fernandez I."/>
            <person name="Pacheco R."/>
            <person name="Padilla G."/>
            <person name="Ferreira P."/>
            <person name="Barriuso J."/>
            <person name="Kellner H."/>
            <person name="Castanera R."/>
            <person name="Alfaro M."/>
            <person name="Ramirez L."/>
            <person name="Pisabarro A.G."/>
            <person name="Kuo A."/>
            <person name="Tritt A."/>
            <person name="Lipzen A."/>
            <person name="He G."/>
            <person name="Yan M."/>
            <person name="Ng V."/>
            <person name="Cullen D."/>
            <person name="Martin F."/>
            <person name="Rosso M.-N."/>
            <person name="Henrissat B."/>
            <person name="Hibbett D."/>
            <person name="Martinez A.T."/>
            <person name="Grigoriev I.V."/>
        </authorList>
    </citation>
    <scope>NUCLEOTIDE SEQUENCE</scope>
    <source>
        <strain evidence="3">AH 40177</strain>
    </source>
</reference>